<accession>A0ABV8LPI3</accession>
<sequence>MTTRLTQALHDAAGTAPGVRLPDDLWRRGRRTRRRRRVVASILCLLVLAGLAWLPVRGHTDTGFAGGGPDVLPRSVAEPYLWQQTFDADPNGPVKLAFTTGHSLNFETAVVLVGRDDSYRLIYLNPGQDAGSLSPDGRYLLRQNLLDLTSGKVRMVSEPIWALNLTPVWAPDSRTAVAVIDRDDGVITYGPNNEQLNDPSHADDIVLVDVATGKLRTLLTADTDAAWRASFSPDGRRIAMVLGKAGKDYRFVVVDVATGALQVDLPINDRQTLAGPAAFSPDGSFVYLAYGEQCGWWMYCGNQTFHLQRLDLADRRISDEAARFTGWPSLVAWRDGAPFLTTTDVATDSCQAVLLTPGRAQRLPLAVAGHGCGDWARDLLEHGRLDGPAIAPSPWAAQWWAYLPVAVGGLILGLWCYRRYGRRPWSVALSKSPRDGQEPT</sequence>
<keyword evidence="1" id="KW-0812">Transmembrane</keyword>
<reference evidence="3" key="1">
    <citation type="journal article" date="2019" name="Int. J. Syst. Evol. Microbiol.">
        <title>The Global Catalogue of Microorganisms (GCM) 10K type strain sequencing project: providing services to taxonomists for standard genome sequencing and annotation.</title>
        <authorList>
            <consortium name="The Broad Institute Genomics Platform"/>
            <consortium name="The Broad Institute Genome Sequencing Center for Infectious Disease"/>
            <person name="Wu L."/>
            <person name="Ma J."/>
        </authorList>
    </citation>
    <scope>NUCLEOTIDE SEQUENCE [LARGE SCALE GENOMIC DNA]</scope>
    <source>
        <strain evidence="3">CGMCC 4.7289</strain>
    </source>
</reference>
<evidence type="ECO:0000313" key="3">
    <source>
        <dbReference type="Proteomes" id="UP001595816"/>
    </source>
</evidence>
<dbReference type="Pfam" id="PF07676">
    <property type="entry name" value="PD40"/>
    <property type="match status" value="1"/>
</dbReference>
<dbReference type="Proteomes" id="UP001595816">
    <property type="component" value="Unassembled WGS sequence"/>
</dbReference>
<comment type="caution">
    <text evidence="2">The sequence shown here is derived from an EMBL/GenBank/DDBJ whole genome shotgun (WGS) entry which is preliminary data.</text>
</comment>
<feature type="transmembrane region" description="Helical" evidence="1">
    <location>
        <begin position="399"/>
        <end position="417"/>
    </location>
</feature>
<dbReference type="RefSeq" id="WP_253752831.1">
    <property type="nucleotide sequence ID" value="NZ_JAMZDZ010000001.1"/>
</dbReference>
<dbReference type="InterPro" id="IPR011042">
    <property type="entry name" value="6-blade_b-propeller_TolB-like"/>
</dbReference>
<feature type="transmembrane region" description="Helical" evidence="1">
    <location>
        <begin position="38"/>
        <end position="56"/>
    </location>
</feature>
<dbReference type="EMBL" id="JBHSAY010000009">
    <property type="protein sequence ID" value="MFC4132664.1"/>
    <property type="molecule type" value="Genomic_DNA"/>
</dbReference>
<dbReference type="InterPro" id="IPR011659">
    <property type="entry name" value="WD40"/>
</dbReference>
<keyword evidence="3" id="KW-1185">Reference proteome</keyword>
<keyword evidence="1" id="KW-0472">Membrane</keyword>
<keyword evidence="1" id="KW-1133">Transmembrane helix</keyword>
<proteinExistence type="predicted"/>
<organism evidence="2 3">
    <name type="scientific">Hamadaea flava</name>
    <dbReference type="NCBI Taxonomy" id="1742688"/>
    <lineage>
        <taxon>Bacteria</taxon>
        <taxon>Bacillati</taxon>
        <taxon>Actinomycetota</taxon>
        <taxon>Actinomycetes</taxon>
        <taxon>Micromonosporales</taxon>
        <taxon>Micromonosporaceae</taxon>
        <taxon>Hamadaea</taxon>
    </lineage>
</organism>
<protein>
    <submittedName>
        <fullName evidence="2">TolB family protein</fullName>
    </submittedName>
</protein>
<dbReference type="SUPFAM" id="SSF82171">
    <property type="entry name" value="DPP6 N-terminal domain-like"/>
    <property type="match status" value="1"/>
</dbReference>
<evidence type="ECO:0000313" key="2">
    <source>
        <dbReference type="EMBL" id="MFC4132664.1"/>
    </source>
</evidence>
<dbReference type="Gene3D" id="2.120.10.30">
    <property type="entry name" value="TolB, C-terminal domain"/>
    <property type="match status" value="1"/>
</dbReference>
<evidence type="ECO:0000256" key="1">
    <source>
        <dbReference type="SAM" id="Phobius"/>
    </source>
</evidence>
<name>A0ABV8LPI3_9ACTN</name>
<gene>
    <name evidence="2" type="ORF">ACFOZ4_18805</name>
</gene>